<keyword evidence="4" id="KW-0132">Cell division</keyword>
<feature type="compositionally biased region" description="Polar residues" evidence="1">
    <location>
        <begin position="90"/>
        <end position="102"/>
    </location>
</feature>
<dbReference type="SUPFAM" id="SSF110997">
    <property type="entry name" value="Sporulation related repeat"/>
    <property type="match status" value="1"/>
</dbReference>
<dbReference type="Pfam" id="PF05036">
    <property type="entry name" value="SPOR"/>
    <property type="match status" value="1"/>
</dbReference>
<evidence type="ECO:0000256" key="2">
    <source>
        <dbReference type="SAM" id="Phobius"/>
    </source>
</evidence>
<sequence>MNKWLARALGVIILAVVAVFFYDGWFNPKVPPAILEGKKNEEVIALTPEGRKTLAEQGPSETAQPPQPEISLTSLQGMESDRGAPPVLASPNQSTDSSSNMPETHAPPAAQSNQSAATAQNNNIQLESLANAQSNNRAATPPATAPAKPTAAPSAQAQGSTWIQAGSFGEKANADRLAENIRSKRLPAIVEPATVNGRTYHRVYVGPIASNRLTDILDSLSAMGVKARQINR</sequence>
<feature type="domain" description="SPOR" evidence="3">
    <location>
        <begin position="155"/>
        <end position="232"/>
    </location>
</feature>
<reference evidence="4 5" key="1">
    <citation type="submission" date="2018-06" db="EMBL/GenBank/DDBJ databases">
        <authorList>
            <consortium name="Pathogen Informatics"/>
            <person name="Doyle S."/>
        </authorList>
    </citation>
    <scope>NUCLEOTIDE SEQUENCE [LARGE SCALE GENOMIC DNA]</scope>
    <source>
        <strain evidence="4 5">NCTC10717</strain>
    </source>
</reference>
<protein>
    <submittedName>
        <fullName evidence="4">Cell division protein FtsN</fullName>
    </submittedName>
</protein>
<dbReference type="OrthoDB" id="7067626at2"/>
<dbReference type="PROSITE" id="PS51724">
    <property type="entry name" value="SPOR"/>
    <property type="match status" value="1"/>
</dbReference>
<feature type="transmembrane region" description="Helical" evidence="2">
    <location>
        <begin position="6"/>
        <end position="25"/>
    </location>
</feature>
<dbReference type="AlphaFoldDB" id="A0A380MZG1"/>
<dbReference type="Proteomes" id="UP000254575">
    <property type="component" value="Unassembled WGS sequence"/>
</dbReference>
<dbReference type="InterPro" id="IPR007730">
    <property type="entry name" value="SPOR-like_dom"/>
</dbReference>
<accession>A0A380MZG1</accession>
<feature type="compositionally biased region" description="Low complexity" evidence="1">
    <location>
        <begin position="106"/>
        <end position="118"/>
    </location>
</feature>
<name>A0A380MZG1_9GAMM</name>
<evidence type="ECO:0000313" key="4">
    <source>
        <dbReference type="EMBL" id="SUO97939.1"/>
    </source>
</evidence>
<feature type="region of interest" description="Disordered" evidence="1">
    <location>
        <begin position="77"/>
        <end position="118"/>
    </location>
</feature>
<dbReference type="GO" id="GO:0042834">
    <property type="term" value="F:peptidoglycan binding"/>
    <property type="evidence" value="ECO:0007669"/>
    <property type="project" value="InterPro"/>
</dbReference>
<organism evidence="4 5">
    <name type="scientific">Suttonella indologenes</name>
    <dbReference type="NCBI Taxonomy" id="13276"/>
    <lineage>
        <taxon>Bacteria</taxon>
        <taxon>Pseudomonadati</taxon>
        <taxon>Pseudomonadota</taxon>
        <taxon>Gammaproteobacteria</taxon>
        <taxon>Cardiobacteriales</taxon>
        <taxon>Cardiobacteriaceae</taxon>
        <taxon>Suttonella</taxon>
    </lineage>
</organism>
<dbReference type="RefSeq" id="WP_115218842.1">
    <property type="nucleotide sequence ID" value="NZ_UHIA01000004.1"/>
</dbReference>
<keyword evidence="4" id="KW-0131">Cell cycle</keyword>
<evidence type="ECO:0000256" key="1">
    <source>
        <dbReference type="SAM" id="MobiDB-lite"/>
    </source>
</evidence>
<evidence type="ECO:0000259" key="3">
    <source>
        <dbReference type="PROSITE" id="PS51724"/>
    </source>
</evidence>
<dbReference type="EMBL" id="UHIA01000004">
    <property type="protein sequence ID" value="SUO97939.1"/>
    <property type="molecule type" value="Genomic_DNA"/>
</dbReference>
<proteinExistence type="predicted"/>
<keyword evidence="5" id="KW-1185">Reference proteome</keyword>
<feature type="compositionally biased region" description="Low complexity" evidence="1">
    <location>
        <begin position="138"/>
        <end position="157"/>
    </location>
</feature>
<keyword evidence="2" id="KW-1133">Transmembrane helix</keyword>
<dbReference type="InterPro" id="IPR036680">
    <property type="entry name" value="SPOR-like_sf"/>
</dbReference>
<keyword evidence="2" id="KW-0812">Transmembrane</keyword>
<evidence type="ECO:0000313" key="5">
    <source>
        <dbReference type="Proteomes" id="UP000254575"/>
    </source>
</evidence>
<dbReference type="GO" id="GO:0051301">
    <property type="term" value="P:cell division"/>
    <property type="evidence" value="ECO:0007669"/>
    <property type="project" value="UniProtKB-KW"/>
</dbReference>
<gene>
    <name evidence="4" type="ORF">NCTC10717_01696</name>
</gene>
<feature type="region of interest" description="Disordered" evidence="1">
    <location>
        <begin position="133"/>
        <end position="160"/>
    </location>
</feature>
<dbReference type="Gene3D" id="3.30.70.1070">
    <property type="entry name" value="Sporulation related repeat"/>
    <property type="match status" value="1"/>
</dbReference>
<keyword evidence="2" id="KW-0472">Membrane</keyword>